<evidence type="ECO:0000256" key="5">
    <source>
        <dbReference type="ARBA" id="ARBA00023004"/>
    </source>
</evidence>
<dbReference type="OrthoDB" id="9805828at2"/>
<evidence type="ECO:0000256" key="7">
    <source>
        <dbReference type="SAM" id="MobiDB-lite"/>
    </source>
</evidence>
<keyword evidence="2 6" id="KW-0349">Heme</keyword>
<protein>
    <submittedName>
        <fullName evidence="9">Cytochrome c family protein</fullName>
    </submittedName>
</protein>
<feature type="domain" description="Cytochrome c" evidence="8">
    <location>
        <begin position="269"/>
        <end position="366"/>
    </location>
</feature>
<keyword evidence="4" id="KW-0249">Electron transport</keyword>
<feature type="compositionally biased region" description="Acidic residues" evidence="7">
    <location>
        <begin position="201"/>
        <end position="213"/>
    </location>
</feature>
<feature type="compositionally biased region" description="Low complexity" evidence="7">
    <location>
        <begin position="185"/>
        <end position="200"/>
    </location>
</feature>
<dbReference type="PROSITE" id="PS51007">
    <property type="entry name" value="CYTC"/>
    <property type="match status" value="2"/>
</dbReference>
<dbReference type="SUPFAM" id="SSF46626">
    <property type="entry name" value="Cytochrome c"/>
    <property type="match status" value="2"/>
</dbReference>
<evidence type="ECO:0000256" key="4">
    <source>
        <dbReference type="ARBA" id="ARBA00022982"/>
    </source>
</evidence>
<dbReference type="InterPro" id="IPR002327">
    <property type="entry name" value="Cyt_c_1A/1B"/>
</dbReference>
<feature type="compositionally biased region" description="Low complexity" evidence="7">
    <location>
        <begin position="243"/>
        <end position="253"/>
    </location>
</feature>
<dbReference type="GO" id="GO:0009055">
    <property type="term" value="F:electron transfer activity"/>
    <property type="evidence" value="ECO:0007669"/>
    <property type="project" value="InterPro"/>
</dbReference>
<accession>A0A3D9BZ48</accession>
<reference evidence="9 10" key="1">
    <citation type="journal article" date="2017" name="Int. J. Syst. Evol. Microbiol.">
        <title>Rhodosalinus sediminis gen. nov., sp. nov., isolated from marine saltern.</title>
        <authorList>
            <person name="Guo L.Y."/>
            <person name="Ling S.K."/>
            <person name="Li C.M."/>
            <person name="Chen G.J."/>
            <person name="Du Z.J."/>
        </authorList>
    </citation>
    <scope>NUCLEOTIDE SEQUENCE [LARGE SCALE GENOMIC DNA]</scope>
    <source>
        <strain evidence="9 10">WDN1C137</strain>
    </source>
</reference>
<evidence type="ECO:0000259" key="8">
    <source>
        <dbReference type="PROSITE" id="PS51007"/>
    </source>
</evidence>
<dbReference type="AlphaFoldDB" id="A0A3D9BZ48"/>
<dbReference type="Proteomes" id="UP000257131">
    <property type="component" value="Unassembled WGS sequence"/>
</dbReference>
<keyword evidence="10" id="KW-1185">Reference proteome</keyword>
<dbReference type="EMBL" id="QOHR01000001">
    <property type="protein sequence ID" value="REC58759.1"/>
    <property type="molecule type" value="Genomic_DNA"/>
</dbReference>
<keyword evidence="3 6" id="KW-0479">Metal-binding</keyword>
<dbReference type="Pfam" id="PF00034">
    <property type="entry name" value="Cytochrom_C"/>
    <property type="match status" value="1"/>
</dbReference>
<dbReference type="GO" id="GO:0046872">
    <property type="term" value="F:metal ion binding"/>
    <property type="evidence" value="ECO:0007669"/>
    <property type="project" value="UniProtKB-KW"/>
</dbReference>
<feature type="compositionally biased region" description="Acidic residues" evidence="7">
    <location>
        <begin position="221"/>
        <end position="242"/>
    </location>
</feature>
<keyword evidence="1" id="KW-0813">Transport</keyword>
<evidence type="ECO:0000256" key="3">
    <source>
        <dbReference type="ARBA" id="ARBA00022723"/>
    </source>
</evidence>
<dbReference type="PANTHER" id="PTHR11961">
    <property type="entry name" value="CYTOCHROME C"/>
    <property type="match status" value="1"/>
</dbReference>
<dbReference type="GO" id="GO:0020037">
    <property type="term" value="F:heme binding"/>
    <property type="evidence" value="ECO:0007669"/>
    <property type="project" value="InterPro"/>
</dbReference>
<feature type="domain" description="Cytochrome c" evidence="8">
    <location>
        <begin position="79"/>
        <end position="177"/>
    </location>
</feature>
<evidence type="ECO:0000256" key="6">
    <source>
        <dbReference type="PROSITE-ProRule" id="PRU00433"/>
    </source>
</evidence>
<keyword evidence="5 6" id="KW-0408">Iron</keyword>
<feature type="region of interest" description="Disordered" evidence="7">
    <location>
        <begin position="185"/>
        <end position="258"/>
    </location>
</feature>
<evidence type="ECO:0000313" key="9">
    <source>
        <dbReference type="EMBL" id="REC58759.1"/>
    </source>
</evidence>
<evidence type="ECO:0000256" key="1">
    <source>
        <dbReference type="ARBA" id="ARBA00022448"/>
    </source>
</evidence>
<evidence type="ECO:0000313" key="10">
    <source>
        <dbReference type="Proteomes" id="UP000257131"/>
    </source>
</evidence>
<name>A0A3D9BZ48_9RHOB</name>
<evidence type="ECO:0000256" key="2">
    <source>
        <dbReference type="ARBA" id="ARBA00022617"/>
    </source>
</evidence>
<organism evidence="9 10">
    <name type="scientific">Rhodosalinus sediminis</name>
    <dbReference type="NCBI Taxonomy" id="1940533"/>
    <lineage>
        <taxon>Bacteria</taxon>
        <taxon>Pseudomonadati</taxon>
        <taxon>Pseudomonadota</taxon>
        <taxon>Alphaproteobacteria</taxon>
        <taxon>Rhodobacterales</taxon>
        <taxon>Paracoccaceae</taxon>
        <taxon>Rhodosalinus</taxon>
    </lineage>
</organism>
<dbReference type="InterPro" id="IPR036909">
    <property type="entry name" value="Cyt_c-like_dom_sf"/>
</dbReference>
<dbReference type="PRINTS" id="PR00604">
    <property type="entry name" value="CYTCHRMECIAB"/>
</dbReference>
<gene>
    <name evidence="9" type="ORF">DRV84_00565</name>
</gene>
<proteinExistence type="predicted"/>
<dbReference type="Gene3D" id="1.10.760.10">
    <property type="entry name" value="Cytochrome c-like domain"/>
    <property type="match status" value="2"/>
</dbReference>
<dbReference type="InterPro" id="IPR009056">
    <property type="entry name" value="Cyt_c-like_dom"/>
</dbReference>
<sequence length="367" mass="38965">MLDTMTFTKVLGGFCGALLIFLLGTWAAESLYRVGTYGEETAAYVIDTGEEEAAAETETADAEEVAEPETPFVQLVAQADASAGESVWRQCAACHAIEEERNGVGPHLNGLIGREIASIDGFRYSGALPEEGAWTWENLDPWLEAPREFASGTSMAYGGLADAEDRANLIAYLYSYTEGAELPEAEAAAAPAEEAPATEEAATEEAPAAEETEMAAVETETVTEEAATEEAATEETTDEAPAETEMAAAADDASGGGEMSEFAQAVANGDVDNGASVFRQCQACHVADQEQNRVGPHLVGIIGREIGSVEGFRYSGALPEGEWTVDEMNAWLEAPRDYAPGTTMAYAGLRDMQDRADLVAWLKSLEN</sequence>
<comment type="caution">
    <text evidence="9">The sequence shown here is derived from an EMBL/GenBank/DDBJ whole genome shotgun (WGS) entry which is preliminary data.</text>
</comment>